<evidence type="ECO:0000313" key="1">
    <source>
        <dbReference type="EMBL" id="AUX39316.1"/>
    </source>
</evidence>
<reference evidence="1 2" key="1">
    <citation type="submission" date="2015-09" db="EMBL/GenBank/DDBJ databases">
        <title>Sorangium comparison.</title>
        <authorList>
            <person name="Zaburannyi N."/>
            <person name="Bunk B."/>
            <person name="Overmann J."/>
            <person name="Mueller R."/>
        </authorList>
    </citation>
    <scope>NUCLEOTIDE SEQUENCE [LARGE SCALE GENOMIC DNA]</scope>
    <source>
        <strain evidence="1 2">So ce26</strain>
    </source>
</reference>
<dbReference type="Proteomes" id="UP000238348">
    <property type="component" value="Chromosome"/>
</dbReference>
<gene>
    <name evidence="1" type="ORF">SOCE26_007050</name>
</gene>
<dbReference type="AlphaFoldDB" id="A0A2L0EJ47"/>
<dbReference type="RefSeq" id="WP_104977306.1">
    <property type="nucleotide sequence ID" value="NZ_CP012673.1"/>
</dbReference>
<dbReference type="OrthoDB" id="5512254at2"/>
<name>A0A2L0EJ47_SORCE</name>
<dbReference type="PROSITE" id="PS51257">
    <property type="entry name" value="PROKAR_LIPOPROTEIN"/>
    <property type="match status" value="1"/>
</dbReference>
<accession>A0A2L0EJ47</accession>
<dbReference type="EMBL" id="CP012673">
    <property type="protein sequence ID" value="AUX39316.1"/>
    <property type="molecule type" value="Genomic_DNA"/>
</dbReference>
<organism evidence="1 2">
    <name type="scientific">Sorangium cellulosum</name>
    <name type="common">Polyangium cellulosum</name>
    <dbReference type="NCBI Taxonomy" id="56"/>
    <lineage>
        <taxon>Bacteria</taxon>
        <taxon>Pseudomonadati</taxon>
        <taxon>Myxococcota</taxon>
        <taxon>Polyangia</taxon>
        <taxon>Polyangiales</taxon>
        <taxon>Polyangiaceae</taxon>
        <taxon>Sorangium</taxon>
    </lineage>
</organism>
<evidence type="ECO:0000313" key="2">
    <source>
        <dbReference type="Proteomes" id="UP000238348"/>
    </source>
</evidence>
<sequence length="193" mass="21346">MQRRTAIALGITAAACVLTGFNVIRSPKDTTPEGVYLRIANALGRGDVRLVFVHLDDQARRACHAIRDHRQKASDRIQASYPEPERSKLLALYKAHAEAPDGADVWVEIATRMGWIARLRRDLSGVADVVGAGAAGEQAAVETTRGARYTFRRRDDGTWGLSMFTAELIAEAERAARDWDVVERAALDYDRAR</sequence>
<protein>
    <submittedName>
        <fullName evidence="1">Uncharacterized protein</fullName>
    </submittedName>
</protein>
<proteinExistence type="predicted"/>